<sequence length="156" mass="17994">METLPYDNWYLDQPFESIDQLVNPGADDQHLPPIAETDLELGLDWDRVYDPSPQPNNTVDQTPSGAGVEEPRISQELTNLREQLSALRQAFTEMSENICRKLDDIEKSVAGTQRYVNSLYPWSMEVHESYSKVIELMEQREQERDKMAFPSNCQAK</sequence>
<dbReference type="EMBL" id="KZ678174">
    <property type="protein sequence ID" value="PSN58979.1"/>
    <property type="molecule type" value="Genomic_DNA"/>
</dbReference>
<evidence type="ECO:0000313" key="3">
    <source>
        <dbReference type="Proteomes" id="UP000240883"/>
    </source>
</evidence>
<organism evidence="2 3">
    <name type="scientific">Corynespora cassiicola Philippines</name>
    <dbReference type="NCBI Taxonomy" id="1448308"/>
    <lineage>
        <taxon>Eukaryota</taxon>
        <taxon>Fungi</taxon>
        <taxon>Dikarya</taxon>
        <taxon>Ascomycota</taxon>
        <taxon>Pezizomycotina</taxon>
        <taxon>Dothideomycetes</taxon>
        <taxon>Pleosporomycetidae</taxon>
        <taxon>Pleosporales</taxon>
        <taxon>Corynesporascaceae</taxon>
        <taxon>Corynespora</taxon>
    </lineage>
</organism>
<dbReference type="AlphaFoldDB" id="A0A2T2N0U0"/>
<dbReference type="Proteomes" id="UP000240883">
    <property type="component" value="Unassembled WGS sequence"/>
</dbReference>
<reference evidence="2 3" key="1">
    <citation type="journal article" date="2018" name="Front. Microbiol.">
        <title>Genome-Wide Analysis of Corynespora cassiicola Leaf Fall Disease Putative Effectors.</title>
        <authorList>
            <person name="Lopez D."/>
            <person name="Ribeiro S."/>
            <person name="Label P."/>
            <person name="Fumanal B."/>
            <person name="Venisse J.S."/>
            <person name="Kohler A."/>
            <person name="de Oliveira R.R."/>
            <person name="Labutti K."/>
            <person name="Lipzen A."/>
            <person name="Lail K."/>
            <person name="Bauer D."/>
            <person name="Ohm R.A."/>
            <person name="Barry K.W."/>
            <person name="Spatafora J."/>
            <person name="Grigoriev I.V."/>
            <person name="Martin F.M."/>
            <person name="Pujade-Renaud V."/>
        </authorList>
    </citation>
    <scope>NUCLEOTIDE SEQUENCE [LARGE SCALE GENOMIC DNA]</scope>
    <source>
        <strain evidence="2 3">Philippines</strain>
    </source>
</reference>
<feature type="region of interest" description="Disordered" evidence="1">
    <location>
        <begin position="48"/>
        <end position="69"/>
    </location>
</feature>
<accession>A0A2T2N0U0</accession>
<evidence type="ECO:0000256" key="1">
    <source>
        <dbReference type="SAM" id="MobiDB-lite"/>
    </source>
</evidence>
<name>A0A2T2N0U0_CORCC</name>
<protein>
    <submittedName>
        <fullName evidence="2">Uncharacterized protein</fullName>
    </submittedName>
</protein>
<proteinExistence type="predicted"/>
<gene>
    <name evidence="2" type="ORF">BS50DRAFT_682518</name>
</gene>
<feature type="compositionally biased region" description="Polar residues" evidence="1">
    <location>
        <begin position="55"/>
        <end position="64"/>
    </location>
</feature>
<evidence type="ECO:0000313" key="2">
    <source>
        <dbReference type="EMBL" id="PSN58979.1"/>
    </source>
</evidence>
<dbReference type="OrthoDB" id="3662064at2759"/>
<keyword evidence="3" id="KW-1185">Reference proteome</keyword>